<feature type="binding site" evidence="7">
    <location>
        <begin position="299"/>
        <end position="301"/>
    </location>
    <ligand>
        <name>substrate</name>
    </ligand>
</feature>
<feature type="binding site" evidence="7">
    <location>
        <position position="227"/>
    </location>
    <ligand>
        <name>substrate</name>
    </ligand>
</feature>
<feature type="domain" description="Amidohydrolase-related" evidence="9">
    <location>
        <begin position="52"/>
        <end position="358"/>
    </location>
</feature>
<dbReference type="NCBIfam" id="TIGR00221">
    <property type="entry name" value="nagA"/>
    <property type="match status" value="1"/>
</dbReference>
<dbReference type="InterPro" id="IPR011059">
    <property type="entry name" value="Metal-dep_hydrolase_composite"/>
</dbReference>
<evidence type="ECO:0000256" key="7">
    <source>
        <dbReference type="PIRSR" id="PIRSR038994-2"/>
    </source>
</evidence>
<dbReference type="Pfam" id="PF01979">
    <property type="entry name" value="Amidohydro_1"/>
    <property type="match status" value="1"/>
</dbReference>
<feature type="binding site" evidence="8">
    <location>
        <position position="216"/>
    </location>
    <ligand>
        <name>Zn(2+)</name>
        <dbReference type="ChEBI" id="CHEBI:29105"/>
    </ligand>
</feature>
<proteinExistence type="inferred from homology"/>
<dbReference type="Gene3D" id="2.30.40.10">
    <property type="entry name" value="Urease, subunit C, domain 1"/>
    <property type="match status" value="1"/>
</dbReference>
<evidence type="ECO:0000256" key="8">
    <source>
        <dbReference type="PIRSR" id="PIRSR038994-3"/>
    </source>
</evidence>
<protein>
    <recommendedName>
        <fullName evidence="9">Amidohydrolase-related domain-containing protein</fullName>
    </recommendedName>
</protein>
<dbReference type="InterPro" id="IPR006680">
    <property type="entry name" value="Amidohydro-rel"/>
</dbReference>
<name>A0A9X0HP06_SOLP1</name>
<feature type="binding site" evidence="7">
    <location>
        <begin position="219"/>
        <end position="220"/>
    </location>
    <ligand>
        <name>substrate</name>
    </ligand>
</feature>
<dbReference type="SUPFAM" id="SSF51338">
    <property type="entry name" value="Composite domain of metallo-dependent hydrolases"/>
    <property type="match status" value="1"/>
</dbReference>
<feature type="binding site" evidence="8">
    <location>
        <position position="195"/>
    </location>
    <ligand>
        <name>Zn(2+)</name>
        <dbReference type="ChEBI" id="CHEBI:29105"/>
    </ligand>
</feature>
<evidence type="ECO:0000256" key="1">
    <source>
        <dbReference type="ARBA" id="ARBA00010716"/>
    </source>
</evidence>
<reference evidence="10 11" key="1">
    <citation type="submission" date="2015-11" db="EMBL/GenBank/DDBJ databases">
        <title>Solirubrum puertoriconensis gen. nov. an environmental bacteria isolated in Puerto Rico.</title>
        <authorList>
            <person name="Cuebas-Irizarry M.F."/>
            <person name="Montalvo-Rodriguez R."/>
        </authorList>
    </citation>
    <scope>NUCLEOTIDE SEQUENCE [LARGE SCALE GENOMIC DNA]</scope>
    <source>
        <strain evidence="10 11">MC1A</strain>
    </source>
</reference>
<dbReference type="GO" id="GO:0046872">
    <property type="term" value="F:metal ion binding"/>
    <property type="evidence" value="ECO:0007669"/>
    <property type="project" value="UniProtKB-KW"/>
</dbReference>
<accession>A0A9X0HP06</accession>
<gene>
    <name evidence="10" type="ORF">ASU33_17260</name>
</gene>
<feature type="binding site" evidence="7">
    <location>
        <position position="251"/>
    </location>
    <ligand>
        <name>substrate</name>
    </ligand>
</feature>
<dbReference type="InterPro" id="IPR003764">
    <property type="entry name" value="GlcNAc_6-P_deAcase"/>
</dbReference>
<organism evidence="10 11">
    <name type="scientific">Solirubrum puertoriconensis</name>
    <dbReference type="NCBI Taxonomy" id="1751427"/>
    <lineage>
        <taxon>Bacteria</taxon>
        <taxon>Pseudomonadati</taxon>
        <taxon>Bacteroidota</taxon>
        <taxon>Cytophagia</taxon>
        <taxon>Cytophagales</taxon>
    </lineage>
</organism>
<evidence type="ECO:0000313" key="11">
    <source>
        <dbReference type="Proteomes" id="UP000054223"/>
    </source>
</evidence>
<feature type="binding site" evidence="8">
    <location>
        <position position="130"/>
    </location>
    <ligand>
        <name>Zn(2+)</name>
        <dbReference type="ChEBI" id="CHEBI:29105"/>
    </ligand>
</feature>
<dbReference type="PANTHER" id="PTHR11113:SF14">
    <property type="entry name" value="N-ACETYLGLUCOSAMINE-6-PHOSPHATE DEACETYLASE"/>
    <property type="match status" value="1"/>
</dbReference>
<feature type="active site" description="Proton donor/acceptor" evidence="6">
    <location>
        <position position="273"/>
    </location>
</feature>
<evidence type="ECO:0000259" key="9">
    <source>
        <dbReference type="Pfam" id="PF01979"/>
    </source>
</evidence>
<dbReference type="SUPFAM" id="SSF51556">
    <property type="entry name" value="Metallo-dependent hydrolases"/>
    <property type="match status" value="1"/>
</dbReference>
<evidence type="ECO:0000256" key="6">
    <source>
        <dbReference type="PIRSR" id="PIRSR038994-1"/>
    </source>
</evidence>
<keyword evidence="3 5" id="KW-0378">Hydrolase</keyword>
<keyword evidence="4 5" id="KW-0119">Carbohydrate metabolism</keyword>
<dbReference type="GO" id="GO:0006046">
    <property type="term" value="P:N-acetylglucosamine catabolic process"/>
    <property type="evidence" value="ECO:0007669"/>
    <property type="project" value="TreeGrafter"/>
</dbReference>
<evidence type="ECO:0000313" key="10">
    <source>
        <dbReference type="EMBL" id="KUG09469.1"/>
    </source>
</evidence>
<evidence type="ECO:0000256" key="5">
    <source>
        <dbReference type="PIRNR" id="PIRNR038994"/>
    </source>
</evidence>
<dbReference type="OrthoDB" id="9776488at2"/>
<comment type="caution">
    <text evidence="10">The sequence shown here is derived from an EMBL/GenBank/DDBJ whole genome shotgun (WGS) entry which is preliminary data.</text>
</comment>
<feature type="binding site" evidence="7">
    <location>
        <position position="141"/>
    </location>
    <ligand>
        <name>substrate</name>
    </ligand>
</feature>
<keyword evidence="11" id="KW-1185">Reference proteome</keyword>
<evidence type="ECO:0000256" key="2">
    <source>
        <dbReference type="ARBA" id="ARBA00022723"/>
    </source>
</evidence>
<keyword evidence="2 8" id="KW-0479">Metal-binding</keyword>
<evidence type="ECO:0000256" key="4">
    <source>
        <dbReference type="ARBA" id="ARBA00023277"/>
    </source>
</evidence>
<comment type="similarity">
    <text evidence="1 5">Belongs to the metallo-dependent hydrolases superfamily. NagA family.</text>
</comment>
<comment type="cofactor">
    <cofactor evidence="8">
        <name>a divalent metal cation</name>
        <dbReference type="ChEBI" id="CHEBI:60240"/>
    </cofactor>
    <text evidence="8">Binds 1 divalent metal cation per subunit.</text>
</comment>
<dbReference type="InterPro" id="IPR032466">
    <property type="entry name" value="Metal_Hydrolase"/>
</dbReference>
<evidence type="ECO:0000256" key="3">
    <source>
        <dbReference type="ARBA" id="ARBA00022801"/>
    </source>
</evidence>
<dbReference type="GO" id="GO:0008448">
    <property type="term" value="F:N-acetylglucosamine-6-phosphate deacetylase activity"/>
    <property type="evidence" value="ECO:0007669"/>
    <property type="project" value="InterPro"/>
</dbReference>
<sequence length="382" mass="40625">MRYALTNAILHTGYAELLHHAVIISGDQIEAVVPTAELPADIAVHDLGGLHVAPGLIDLQVYGADQVLFSTHPTVAVLARMQAAFCQQGTTHFLATMPTNSPVLMREAVQAGKAFRQQHPNGGLLGVHLEGPYISHEKKGAHQAEFIRVPDVAELREWLHLGEGALRMLTMAPEVATPEAVALLREAGVVLSAGHTNATYAQATTAFRSGFTAATHLFNAMSALTGREPGVVGAVYDSAIAYASIIADGVHCDFASVRISQKLMGERLFLITDAVAESPEGAYQFRHAGDRFVDRQGTLAGSALSMLQAVRNCVQHVGISLAESLRMATLYPARVLGLENHLGLVAPGYQASLCLFDDALEAHGVVFAGELRLAPPLGAERP</sequence>
<dbReference type="PIRSF" id="PIRSF038994">
    <property type="entry name" value="NagA"/>
    <property type="match status" value="1"/>
</dbReference>
<dbReference type="AlphaFoldDB" id="A0A9X0HP06"/>
<dbReference type="EMBL" id="LNAL01000003">
    <property type="protein sequence ID" value="KUG09469.1"/>
    <property type="molecule type" value="Genomic_DNA"/>
</dbReference>
<dbReference type="Pfam" id="PF22643">
    <property type="entry name" value="NagA_N"/>
    <property type="match status" value="1"/>
</dbReference>
<dbReference type="Proteomes" id="UP000054223">
    <property type="component" value="Unassembled WGS sequence"/>
</dbReference>
<dbReference type="Gene3D" id="3.20.20.140">
    <property type="entry name" value="Metal-dependent hydrolases"/>
    <property type="match status" value="1"/>
</dbReference>
<dbReference type="RefSeq" id="WP_059067455.1">
    <property type="nucleotide sequence ID" value="NZ_LNAL01000003.1"/>
</dbReference>
<dbReference type="PANTHER" id="PTHR11113">
    <property type="entry name" value="N-ACETYLGLUCOSAMINE-6-PHOSPHATE DEACETYLASE"/>
    <property type="match status" value="1"/>
</dbReference>